<accession>A0A450UIE8</accession>
<reference evidence="1" key="1">
    <citation type="submission" date="2019-02" db="EMBL/GenBank/DDBJ databases">
        <authorList>
            <person name="Gruber-Vodicka R. H."/>
            <person name="Seah K. B. B."/>
        </authorList>
    </citation>
    <scope>NUCLEOTIDE SEQUENCE</scope>
    <source>
        <strain evidence="1">BECK_M6</strain>
    </source>
</reference>
<name>A0A450UIE8_9GAMM</name>
<dbReference type="EMBL" id="CAADFH010000022">
    <property type="protein sequence ID" value="VFJ92308.1"/>
    <property type="molecule type" value="Genomic_DNA"/>
</dbReference>
<evidence type="ECO:0000313" key="1">
    <source>
        <dbReference type="EMBL" id="VFJ92308.1"/>
    </source>
</evidence>
<evidence type="ECO:0008006" key="2">
    <source>
        <dbReference type="Google" id="ProtNLM"/>
    </source>
</evidence>
<dbReference type="InterPro" id="IPR016541">
    <property type="entry name" value="UCP008505"/>
</dbReference>
<dbReference type="Pfam" id="PF14367">
    <property type="entry name" value="DUF4411"/>
    <property type="match status" value="1"/>
</dbReference>
<sequence>MISKQKTLQGKPVADPFVIALAKCLENSCVVTSETKSSNAAKLPNVCEHFKVDWTNLEGFMEREDWRF</sequence>
<gene>
    <name evidence="1" type="ORF">BECKLFY1418A_GA0070994_10228</name>
</gene>
<proteinExistence type="predicted"/>
<organism evidence="1">
    <name type="scientific">Candidatus Kentrum sp. LFY</name>
    <dbReference type="NCBI Taxonomy" id="2126342"/>
    <lineage>
        <taxon>Bacteria</taxon>
        <taxon>Pseudomonadati</taxon>
        <taxon>Pseudomonadota</taxon>
        <taxon>Gammaproteobacteria</taxon>
        <taxon>Candidatus Kentrum</taxon>
    </lineage>
</organism>
<protein>
    <recommendedName>
        <fullName evidence="2">DUF4411 domain-containing protein</fullName>
    </recommendedName>
</protein>
<dbReference type="AlphaFoldDB" id="A0A450UIE8"/>